<evidence type="ECO:0000256" key="3">
    <source>
        <dbReference type="ARBA" id="ARBA00022729"/>
    </source>
</evidence>
<sequence length="301" mass="32962">MKLRHFLIRTLVIAALATTALTASADSLGPTLDRISERGMVFLGHREASVPFSYLPAGQNEPDGFSVEICRHVIKAIEEKLGKKLAVQPVPMTPNSRIMMVKTGMADMECGTTTNTVGRSQQVAFSITFFVSEVKAMVPVALAGKSLKDLANKRVVSATGTTSDRLIKQASMTRNVSVRSLARRNNERAMDALVQGEADIFVADDAILIGLRAQSESPENYVLLDEAYSSEPYGLILPKDDPQFKQLVDEVLIGLMKSGQIEKIYNAWFMSPIPPNDRNLNYPMSPLNKAAYANPNDKSVN</sequence>
<evidence type="ECO:0000256" key="1">
    <source>
        <dbReference type="ARBA" id="ARBA00010333"/>
    </source>
</evidence>
<evidence type="ECO:0000256" key="2">
    <source>
        <dbReference type="ARBA" id="ARBA00022448"/>
    </source>
</evidence>
<evidence type="ECO:0000259" key="5">
    <source>
        <dbReference type="SMART" id="SM00062"/>
    </source>
</evidence>
<feature type="signal peptide" evidence="4">
    <location>
        <begin position="1"/>
        <end position="25"/>
    </location>
</feature>
<keyword evidence="3 4" id="KW-0732">Signal</keyword>
<dbReference type="CDD" id="cd13688">
    <property type="entry name" value="PBP2_GltI_DEBP"/>
    <property type="match status" value="1"/>
</dbReference>
<evidence type="ECO:0000313" key="6">
    <source>
        <dbReference type="EMBL" id="MBK7413999.1"/>
    </source>
</evidence>
<evidence type="ECO:0000256" key="4">
    <source>
        <dbReference type="SAM" id="SignalP"/>
    </source>
</evidence>
<feature type="domain" description="Solute-binding protein family 3/N-terminal" evidence="5">
    <location>
        <begin position="40"/>
        <end position="272"/>
    </location>
</feature>
<comment type="similarity">
    <text evidence="1">Belongs to the bacterial solute-binding protein 3 family.</text>
</comment>
<dbReference type="Proteomes" id="UP000739411">
    <property type="component" value="Unassembled WGS sequence"/>
</dbReference>
<dbReference type="GO" id="GO:0030288">
    <property type="term" value="C:outer membrane-bounded periplasmic space"/>
    <property type="evidence" value="ECO:0007669"/>
    <property type="project" value="TreeGrafter"/>
</dbReference>
<organism evidence="6 7">
    <name type="scientific">Candidatus Dechloromonas phosphorivorans</name>
    <dbReference type="NCBI Taxonomy" id="2899244"/>
    <lineage>
        <taxon>Bacteria</taxon>
        <taxon>Pseudomonadati</taxon>
        <taxon>Pseudomonadota</taxon>
        <taxon>Betaproteobacteria</taxon>
        <taxon>Rhodocyclales</taxon>
        <taxon>Azonexaceae</taxon>
        <taxon>Dechloromonas</taxon>
    </lineage>
</organism>
<dbReference type="AlphaFoldDB" id="A0A935JZY4"/>
<dbReference type="SUPFAM" id="SSF53850">
    <property type="entry name" value="Periplasmic binding protein-like II"/>
    <property type="match status" value="1"/>
</dbReference>
<feature type="chain" id="PRO_5037012657" evidence="4">
    <location>
        <begin position="26"/>
        <end position="301"/>
    </location>
</feature>
<dbReference type="GO" id="GO:0006865">
    <property type="term" value="P:amino acid transport"/>
    <property type="evidence" value="ECO:0007669"/>
    <property type="project" value="TreeGrafter"/>
</dbReference>
<proteinExistence type="inferred from homology"/>
<reference evidence="6 7" key="1">
    <citation type="submission" date="2020-10" db="EMBL/GenBank/DDBJ databases">
        <title>Connecting structure to function with the recovery of over 1000 high-quality activated sludge metagenome-assembled genomes encoding full-length rRNA genes using long-read sequencing.</title>
        <authorList>
            <person name="Singleton C.M."/>
            <person name="Petriglieri F."/>
            <person name="Kristensen J.M."/>
            <person name="Kirkegaard R.H."/>
            <person name="Michaelsen T.Y."/>
            <person name="Andersen M.H."/>
            <person name="Karst S.M."/>
            <person name="Dueholm M.S."/>
            <person name="Nielsen P.H."/>
            <person name="Albertsen M."/>
        </authorList>
    </citation>
    <scope>NUCLEOTIDE SEQUENCE [LARGE SCALE GENOMIC DNA]</scope>
    <source>
        <strain evidence="6">EsbW_18-Q3-R4-48_BATAC.463</strain>
    </source>
</reference>
<dbReference type="GO" id="GO:0005576">
    <property type="term" value="C:extracellular region"/>
    <property type="evidence" value="ECO:0007669"/>
    <property type="project" value="TreeGrafter"/>
</dbReference>
<dbReference type="PANTHER" id="PTHR30085">
    <property type="entry name" value="AMINO ACID ABC TRANSPORTER PERMEASE"/>
    <property type="match status" value="1"/>
</dbReference>
<dbReference type="Pfam" id="PF00497">
    <property type="entry name" value="SBP_bac_3"/>
    <property type="match status" value="1"/>
</dbReference>
<protein>
    <submittedName>
        <fullName evidence="6">Amino acid ABC transporter substrate-binding protein</fullName>
    </submittedName>
</protein>
<accession>A0A935JZY4</accession>
<keyword evidence="2" id="KW-0813">Transport</keyword>
<dbReference type="SMART" id="SM00062">
    <property type="entry name" value="PBPb"/>
    <property type="match status" value="1"/>
</dbReference>
<dbReference type="InterPro" id="IPR001638">
    <property type="entry name" value="Solute-binding_3/MltF_N"/>
</dbReference>
<dbReference type="Gene3D" id="3.40.190.10">
    <property type="entry name" value="Periplasmic binding protein-like II"/>
    <property type="match status" value="2"/>
</dbReference>
<gene>
    <name evidence="6" type="ORF">IPJ38_01660</name>
</gene>
<name>A0A935JZY4_9RHOO</name>
<dbReference type="InterPro" id="IPR051455">
    <property type="entry name" value="Bact_solute-bind_prot3"/>
</dbReference>
<comment type="caution">
    <text evidence="6">The sequence shown here is derived from an EMBL/GenBank/DDBJ whole genome shotgun (WGS) entry which is preliminary data.</text>
</comment>
<dbReference type="EMBL" id="JADJMS010000005">
    <property type="protein sequence ID" value="MBK7413999.1"/>
    <property type="molecule type" value="Genomic_DNA"/>
</dbReference>
<evidence type="ECO:0000313" key="7">
    <source>
        <dbReference type="Proteomes" id="UP000739411"/>
    </source>
</evidence>
<dbReference type="PANTHER" id="PTHR30085:SF2">
    <property type="entry name" value="GLUTAMATE_ASPARTATE IMPORT SOLUTE-BINDING PROTEIN"/>
    <property type="match status" value="1"/>
</dbReference>